<dbReference type="Proteomes" id="UP001220509">
    <property type="component" value="Chromosome"/>
</dbReference>
<name>A0AAX3M1V0_9BACL</name>
<proteinExistence type="predicted"/>
<evidence type="ECO:0000313" key="2">
    <source>
        <dbReference type="Proteomes" id="UP001220509"/>
    </source>
</evidence>
<organism evidence="1 2">
    <name type="scientific">Paenibacillus kyungheensis</name>
    <dbReference type="NCBI Taxonomy" id="1452732"/>
    <lineage>
        <taxon>Bacteria</taxon>
        <taxon>Bacillati</taxon>
        <taxon>Bacillota</taxon>
        <taxon>Bacilli</taxon>
        <taxon>Bacillales</taxon>
        <taxon>Paenibacillaceae</taxon>
        <taxon>Paenibacillus</taxon>
    </lineage>
</organism>
<sequence>MVILLSGCSLNGSKPNPENSNADYVKYKDQMYINEPKMIVIDSTQLSKIDTVSESSTVPKDTPIYKINGYSDNDIIAVKNTNNALQGKMNIDIYNVYKLLKDMNVKSKKLDIFDQKIESVDLYKEGQFMRTLHGKESKQFIALVNAAKTTIHIDSSNAVMYSFLYKLNSAIVLKYNVLEHNNQYMLDYTDAELPSAIGRYLK</sequence>
<dbReference type="EMBL" id="CP117416">
    <property type="protein sequence ID" value="WCT55822.1"/>
    <property type="molecule type" value="Genomic_DNA"/>
</dbReference>
<protein>
    <submittedName>
        <fullName evidence="1">Uncharacterized protein</fullName>
    </submittedName>
</protein>
<dbReference type="KEGG" id="pka:PQ456_22175"/>
<dbReference type="RefSeq" id="WP_273614171.1">
    <property type="nucleotide sequence ID" value="NZ_CP117416.1"/>
</dbReference>
<gene>
    <name evidence="1" type="ORF">PQ456_22175</name>
</gene>
<dbReference type="AlphaFoldDB" id="A0AAX3M1V0"/>
<reference evidence="1 2" key="1">
    <citation type="submission" date="2023-02" db="EMBL/GenBank/DDBJ databases">
        <title>Genome sequence of Paenibacillus kyungheensis KACC 18744.</title>
        <authorList>
            <person name="Kim S."/>
            <person name="Heo J."/>
            <person name="Kwon S.-W."/>
        </authorList>
    </citation>
    <scope>NUCLEOTIDE SEQUENCE [LARGE SCALE GENOMIC DNA]</scope>
    <source>
        <strain evidence="1 2">KACC 18744</strain>
    </source>
</reference>
<keyword evidence="2" id="KW-1185">Reference proteome</keyword>
<accession>A0AAX3M1V0</accession>
<evidence type="ECO:0000313" key="1">
    <source>
        <dbReference type="EMBL" id="WCT55822.1"/>
    </source>
</evidence>